<protein>
    <recommendedName>
        <fullName evidence="3">Nitrate/nitrite sensing protein</fullName>
    </recommendedName>
</protein>
<dbReference type="Proteomes" id="UP000604161">
    <property type="component" value="Unassembled WGS sequence"/>
</dbReference>
<proteinExistence type="predicted"/>
<evidence type="ECO:0000313" key="1">
    <source>
        <dbReference type="EMBL" id="MBD5770175.1"/>
    </source>
</evidence>
<evidence type="ECO:0000313" key="2">
    <source>
        <dbReference type="Proteomes" id="UP000604161"/>
    </source>
</evidence>
<name>A0ABR8NVT4_9GAMM</name>
<comment type="caution">
    <text evidence="1">The sequence shown here is derived from an EMBL/GenBank/DDBJ whole genome shotgun (WGS) entry which is preliminary data.</text>
</comment>
<evidence type="ECO:0008006" key="3">
    <source>
        <dbReference type="Google" id="ProtNLM"/>
    </source>
</evidence>
<reference evidence="1 2" key="1">
    <citation type="submission" date="2020-09" db="EMBL/GenBank/DDBJ databases">
        <title>Marinomonas sp. nov., isolated from the cysticercosis algae of Qingdao, China.</title>
        <authorList>
            <person name="Sun X."/>
        </authorList>
    </citation>
    <scope>NUCLEOTIDE SEQUENCE [LARGE SCALE GENOMIC DNA]</scope>
    <source>
        <strain evidence="1 2">SM2066</strain>
    </source>
</reference>
<sequence length="278" mass="31350">MMLTSLFILTCLTIILMAIGRQIWSKKAAKERALMGVSGITLFIELIKLTQQHRGMHSGFLNGKLEFKAKLPVLESSIDTLYSNLLSFEENHDYPASLSTHFPFKQWQRLINSSDINSSESFQLHSGLIARQLDAVWDMSDEFSLTSNRHEYIRSTAQQLVKTLPELAEALGQIRALSVQVAAKQEMSADKKLQLLFTLGKIEEHHQNLTSPLSSPTDKRLITFVAEIKKSVKDSSLCQENPDSIFQEATQVIDHVFVFILAGFNDLKTTIKDVKVLL</sequence>
<keyword evidence="2" id="KW-1185">Reference proteome</keyword>
<organism evidence="1 2">
    <name type="scientific">Marinomonas colpomeniae</name>
    <dbReference type="NCBI Taxonomy" id="2774408"/>
    <lineage>
        <taxon>Bacteria</taxon>
        <taxon>Pseudomonadati</taxon>
        <taxon>Pseudomonadota</taxon>
        <taxon>Gammaproteobacteria</taxon>
        <taxon>Oceanospirillales</taxon>
        <taxon>Oceanospirillaceae</taxon>
        <taxon>Marinomonas</taxon>
    </lineage>
</organism>
<gene>
    <name evidence="1" type="ORF">IF202_03855</name>
</gene>
<dbReference type="EMBL" id="JACYFC010000001">
    <property type="protein sequence ID" value="MBD5770175.1"/>
    <property type="molecule type" value="Genomic_DNA"/>
</dbReference>
<accession>A0ABR8NVT4</accession>
<dbReference type="RefSeq" id="WP_191593534.1">
    <property type="nucleotide sequence ID" value="NZ_JACYFC010000001.1"/>
</dbReference>